<dbReference type="KEGG" id="ssyr:SSYRP_v1c00690"/>
<dbReference type="RefSeq" id="WP_016340326.1">
    <property type="nucleotide sequence ID" value="NC_021284.1"/>
</dbReference>
<name>R4UHS0_9MOLU</name>
<dbReference type="AlphaFoldDB" id="R4UHS0"/>
<dbReference type="STRING" id="1276229.SSYRP_v1c00690"/>
<evidence type="ECO:0000313" key="1">
    <source>
        <dbReference type="EMBL" id="AGM25665.1"/>
    </source>
</evidence>
<dbReference type="PATRIC" id="fig|1276229.3.peg.67"/>
<reference evidence="1 2" key="1">
    <citation type="journal article" date="2013" name="Genome Biol. Evol.">
        <title>Complete genomes of two dipteran-associated spiroplasmas provided insights into the origin, dynamics, and impacts of viral invasion in spiroplasma.</title>
        <authorList>
            <person name="Ku C."/>
            <person name="Lo W.S."/>
            <person name="Chen L.L."/>
            <person name="Kuo C.H."/>
        </authorList>
    </citation>
    <scope>NUCLEOTIDE SEQUENCE [LARGE SCALE GENOMIC DNA]</scope>
    <source>
        <strain evidence="1">EA-1</strain>
    </source>
</reference>
<evidence type="ECO:0000313" key="2">
    <source>
        <dbReference type="Proteomes" id="UP000013963"/>
    </source>
</evidence>
<sequence length="232" mass="26870">MANNKFKNQMINNIFTMKNKDAEKLIYDKVVGKLKDNLMALKLNFEYSSFRSNSRYNGLEKILKTSIFLGQPDENIDNTDILAKTEDNKTIGIEVARATDLSTLDSVQEANDFLVTEGFKTENLEIHATPGKNMGIVYHSMEHAYKKLLEKLEKGRKNKYPRKDFNYLIIAIDTPFAKKEKIKEIINRGLKKINDYINDYNQKNMFFDGILIVFFDGQNVIALSPWEKNDTF</sequence>
<dbReference type="EMBL" id="CP005078">
    <property type="protein sequence ID" value="AGM25665.1"/>
    <property type="molecule type" value="Genomic_DNA"/>
</dbReference>
<proteinExistence type="predicted"/>
<keyword evidence="2" id="KW-1185">Reference proteome</keyword>
<organism evidence="1 2">
    <name type="scientific">Spiroplasma syrphidicola EA-1</name>
    <dbReference type="NCBI Taxonomy" id="1276229"/>
    <lineage>
        <taxon>Bacteria</taxon>
        <taxon>Bacillati</taxon>
        <taxon>Mycoplasmatota</taxon>
        <taxon>Mollicutes</taxon>
        <taxon>Entomoplasmatales</taxon>
        <taxon>Spiroplasmataceae</taxon>
        <taxon>Spiroplasma</taxon>
    </lineage>
</organism>
<dbReference type="HOGENOM" id="CLU_1194292_0_0_14"/>
<dbReference type="Proteomes" id="UP000013963">
    <property type="component" value="Chromosome"/>
</dbReference>
<gene>
    <name evidence="1" type="ORF">SSYRP_v1c00690</name>
</gene>
<accession>R4UHS0</accession>
<protein>
    <submittedName>
        <fullName evidence="1">Uncharacterized protein</fullName>
    </submittedName>
</protein>